<evidence type="ECO:0000256" key="3">
    <source>
        <dbReference type="ARBA" id="ARBA00022946"/>
    </source>
</evidence>
<dbReference type="RefSeq" id="XP_013900606.1">
    <property type="nucleotide sequence ID" value="XM_014045152.1"/>
</dbReference>
<gene>
    <name evidence="8" type="ORF">MNEG_6373</name>
</gene>
<evidence type="ECO:0000256" key="6">
    <source>
        <dbReference type="RuleBase" id="RU368039"/>
    </source>
</evidence>
<evidence type="ECO:0000313" key="8">
    <source>
        <dbReference type="EMBL" id="KIZ01587.1"/>
    </source>
</evidence>
<evidence type="ECO:0000313" key="9">
    <source>
        <dbReference type="Proteomes" id="UP000054498"/>
    </source>
</evidence>
<organism evidence="8 9">
    <name type="scientific">Monoraphidium neglectum</name>
    <dbReference type="NCBI Taxonomy" id="145388"/>
    <lineage>
        <taxon>Eukaryota</taxon>
        <taxon>Viridiplantae</taxon>
        <taxon>Chlorophyta</taxon>
        <taxon>core chlorophytes</taxon>
        <taxon>Chlorophyceae</taxon>
        <taxon>CS clade</taxon>
        <taxon>Sphaeropleales</taxon>
        <taxon>Selenastraceae</taxon>
        <taxon>Monoraphidium</taxon>
    </lineage>
</organism>
<proteinExistence type="inferred from homology"/>
<comment type="function">
    <text evidence="6">Plays an essential role in the assembly of succinate dehydrogenase (SDH), an enzyme complex (also referred to as respiratory complex II) that is a component of both the tricarboxylic acid (TCA) cycle and the mitochondrial electron transport chain, and which couples the oxidation of succinate to fumarate with the reduction of ubiquinone (coenzyme Q) to ubiquinol. Promotes maturation of the iron-sulfur protein subunit of the SDH catalytic dimer, protecting it from the deleterious effects of oxidants. May act together with SDHAF1.</text>
</comment>
<dbReference type="GO" id="GO:0005758">
    <property type="term" value="C:mitochondrial intermembrane space"/>
    <property type="evidence" value="ECO:0007669"/>
    <property type="project" value="TreeGrafter"/>
</dbReference>
<dbReference type="OrthoDB" id="278329at2759"/>
<dbReference type="GO" id="GO:0006105">
    <property type="term" value="P:succinate metabolic process"/>
    <property type="evidence" value="ECO:0007669"/>
    <property type="project" value="TreeGrafter"/>
</dbReference>
<comment type="subunit">
    <text evidence="6">Interacts with the iron-sulfur protein subunit within the SDH catalytic dimer.</text>
</comment>
<feature type="compositionally biased region" description="Basic and acidic residues" evidence="7">
    <location>
        <begin position="78"/>
        <end position="110"/>
    </location>
</feature>
<keyword evidence="9" id="KW-1185">Reference proteome</keyword>
<name>A0A0D2MM19_9CHLO</name>
<dbReference type="KEGG" id="mng:MNEG_6373"/>
<evidence type="ECO:0000256" key="5">
    <source>
        <dbReference type="ARBA" id="ARBA00023186"/>
    </source>
</evidence>
<comment type="subcellular location">
    <subcellularLocation>
        <location evidence="1 6">Mitochondrion matrix</location>
    </subcellularLocation>
</comment>
<dbReference type="PANTHER" id="PTHR13137:SF6">
    <property type="entry name" value="SUCCINATE DEHYDROGENASE ASSEMBLY FACTOR 3, MITOCHONDRIAL"/>
    <property type="match status" value="1"/>
</dbReference>
<feature type="compositionally biased region" description="Gly residues" evidence="7">
    <location>
        <begin position="114"/>
        <end position="136"/>
    </location>
</feature>
<keyword evidence="5 6" id="KW-0143">Chaperone</keyword>
<dbReference type="GO" id="GO:0005759">
    <property type="term" value="C:mitochondrial matrix"/>
    <property type="evidence" value="ECO:0007669"/>
    <property type="project" value="UniProtKB-SubCell"/>
</dbReference>
<dbReference type="CDD" id="cd20270">
    <property type="entry name" value="Complex1_LYR_SDHAF3_LYRM10"/>
    <property type="match status" value="1"/>
</dbReference>
<dbReference type="EMBL" id="KK101247">
    <property type="protein sequence ID" value="KIZ01587.1"/>
    <property type="molecule type" value="Genomic_DNA"/>
</dbReference>
<keyword evidence="4 6" id="KW-0496">Mitochondrion</keyword>
<evidence type="ECO:0000256" key="7">
    <source>
        <dbReference type="SAM" id="MobiDB-lite"/>
    </source>
</evidence>
<comment type="similarity">
    <text evidence="2 6">Belongs to the complex I LYR family. SDHAF3 subfamily.</text>
</comment>
<reference evidence="8 9" key="1">
    <citation type="journal article" date="2013" name="BMC Genomics">
        <title>Reconstruction of the lipid metabolism for the microalga Monoraphidium neglectum from its genome sequence reveals characteristics suitable for biofuel production.</title>
        <authorList>
            <person name="Bogen C."/>
            <person name="Al-Dilaimi A."/>
            <person name="Albersmeier A."/>
            <person name="Wichmann J."/>
            <person name="Grundmann M."/>
            <person name="Rupp O."/>
            <person name="Lauersen K.J."/>
            <person name="Blifernez-Klassen O."/>
            <person name="Kalinowski J."/>
            <person name="Goesmann A."/>
            <person name="Mussgnug J.H."/>
            <person name="Kruse O."/>
        </authorList>
    </citation>
    <scope>NUCLEOTIDE SEQUENCE [LARGE SCALE GENOMIC DNA]</scope>
    <source>
        <strain evidence="8 9">SAG 48.87</strain>
    </source>
</reference>
<dbReference type="Pfam" id="PF13233">
    <property type="entry name" value="Complex1_LYR_2"/>
    <property type="match status" value="1"/>
</dbReference>
<protein>
    <recommendedName>
        <fullName evidence="6">Succinate dehydrogenase assembly factor 3</fullName>
        <shortName evidence="6">SDH assembly factor 3</shortName>
        <shortName evidence="6">SDHAF3</shortName>
    </recommendedName>
</protein>
<dbReference type="GeneID" id="25739249"/>
<evidence type="ECO:0000256" key="1">
    <source>
        <dbReference type="ARBA" id="ARBA00004305"/>
    </source>
</evidence>
<dbReference type="AlphaFoldDB" id="A0A0D2MM19"/>
<keyword evidence="3" id="KW-0809">Transit peptide</keyword>
<dbReference type="Proteomes" id="UP000054498">
    <property type="component" value="Unassembled WGS sequence"/>
</dbReference>
<dbReference type="STRING" id="145388.A0A0D2MM19"/>
<evidence type="ECO:0000256" key="4">
    <source>
        <dbReference type="ARBA" id="ARBA00023128"/>
    </source>
</evidence>
<dbReference type="InterPro" id="IPR008381">
    <property type="entry name" value="SDHAF3/Sdh7"/>
</dbReference>
<sequence length="136" mass="14655">MAAPPPAQQGLAQLYQLYRQVLRVHRTKLPGPLRSLGDSYVKGEVRRHLKGKTTPQQWREFQGQWAAYVSMLSGRADADEAHGSVRPLHDAEGALNEEQREQLQRLKDAALELGGEGRGGADGGSSGGGCGIATKP</sequence>
<accession>A0A0D2MM19</accession>
<evidence type="ECO:0000256" key="2">
    <source>
        <dbReference type="ARBA" id="ARBA00006020"/>
    </source>
</evidence>
<dbReference type="PANTHER" id="PTHR13137">
    <property type="entry name" value="DC11 ACN9 HOMOLOG"/>
    <property type="match status" value="1"/>
</dbReference>
<feature type="region of interest" description="Disordered" evidence="7">
    <location>
        <begin position="78"/>
        <end position="136"/>
    </location>
</feature>
<dbReference type="GO" id="GO:0034553">
    <property type="term" value="P:mitochondrial respiratory chain complex II assembly"/>
    <property type="evidence" value="ECO:0007669"/>
    <property type="project" value="UniProtKB-UniRule"/>
</dbReference>